<dbReference type="Proteomes" id="UP000276834">
    <property type="component" value="Unassembled WGS sequence"/>
</dbReference>
<dbReference type="AlphaFoldDB" id="A0A3L8Q3M4"/>
<feature type="region of interest" description="Disordered" evidence="1">
    <location>
        <begin position="1"/>
        <end position="70"/>
    </location>
</feature>
<name>A0A3L8Q3M4_CHLGU</name>
<evidence type="ECO:0000313" key="3">
    <source>
        <dbReference type="Proteomes" id="UP000276834"/>
    </source>
</evidence>
<protein>
    <submittedName>
        <fullName evidence="2">Uncharacterized protein</fullName>
    </submittedName>
</protein>
<evidence type="ECO:0000256" key="1">
    <source>
        <dbReference type="SAM" id="MobiDB-lite"/>
    </source>
</evidence>
<keyword evidence="3" id="KW-1185">Reference proteome</keyword>
<feature type="compositionally biased region" description="Low complexity" evidence="1">
    <location>
        <begin position="23"/>
        <end position="48"/>
    </location>
</feature>
<organism evidence="2 3">
    <name type="scientific">Chloebia gouldiae</name>
    <name type="common">Gouldian finch</name>
    <name type="synonym">Erythrura gouldiae</name>
    <dbReference type="NCBI Taxonomy" id="44316"/>
    <lineage>
        <taxon>Eukaryota</taxon>
        <taxon>Metazoa</taxon>
        <taxon>Chordata</taxon>
        <taxon>Craniata</taxon>
        <taxon>Vertebrata</taxon>
        <taxon>Euteleostomi</taxon>
        <taxon>Archelosauria</taxon>
        <taxon>Archosauria</taxon>
        <taxon>Dinosauria</taxon>
        <taxon>Saurischia</taxon>
        <taxon>Theropoda</taxon>
        <taxon>Coelurosauria</taxon>
        <taxon>Aves</taxon>
        <taxon>Neognathae</taxon>
        <taxon>Neoaves</taxon>
        <taxon>Telluraves</taxon>
        <taxon>Australaves</taxon>
        <taxon>Passeriformes</taxon>
        <taxon>Passeroidea</taxon>
        <taxon>Passeridae</taxon>
        <taxon>Chloebia</taxon>
    </lineage>
</organism>
<gene>
    <name evidence="2" type="ORF">DV515_00019830</name>
</gene>
<evidence type="ECO:0000313" key="2">
    <source>
        <dbReference type="EMBL" id="RLV61965.1"/>
    </source>
</evidence>
<dbReference type="EMBL" id="QUSF01013259">
    <property type="protein sequence ID" value="RLV61965.1"/>
    <property type="molecule type" value="Genomic_DNA"/>
</dbReference>
<proteinExistence type="predicted"/>
<comment type="caution">
    <text evidence="2">The sequence shown here is derived from an EMBL/GenBank/DDBJ whole genome shotgun (WGS) entry which is preliminary data.</text>
</comment>
<accession>A0A3L8Q3M4</accession>
<sequence length="70" mass="7135">MARGEVSVAGHGQGSAVSGQWAQQDQWSVGSVVSGVRGQRGQRSAGSVVSGVRGQRSAVTHRTLSMAEAV</sequence>
<reference evidence="2 3" key="1">
    <citation type="journal article" date="2018" name="Proc. R. Soc. B">
        <title>A non-coding region near Follistatin controls head colour polymorphism in the Gouldian finch.</title>
        <authorList>
            <person name="Toomey M.B."/>
            <person name="Marques C.I."/>
            <person name="Andrade P."/>
            <person name="Araujo P.M."/>
            <person name="Sabatino S."/>
            <person name="Gazda M.A."/>
            <person name="Afonso S."/>
            <person name="Lopes R.J."/>
            <person name="Corbo J.C."/>
            <person name="Carneiro M."/>
        </authorList>
    </citation>
    <scope>NUCLEOTIDE SEQUENCE [LARGE SCALE GENOMIC DNA]</scope>
    <source>
        <strain evidence="2">Red01</strain>
        <tissue evidence="2">Muscle</tissue>
    </source>
</reference>